<dbReference type="PANTHER" id="PTHR35792:SF1">
    <property type="entry name" value="SLL0268 PROTEIN"/>
    <property type="match status" value="1"/>
</dbReference>
<evidence type="ECO:0000313" key="2">
    <source>
        <dbReference type="EMBL" id="RSU00067.1"/>
    </source>
</evidence>
<keyword evidence="1" id="KW-0472">Membrane</keyword>
<evidence type="ECO:0000313" key="3">
    <source>
        <dbReference type="Proteomes" id="UP000287857"/>
    </source>
</evidence>
<dbReference type="AlphaFoldDB" id="A0A430A123"/>
<comment type="caution">
    <text evidence="2">The sequence shown here is derived from an EMBL/GenBank/DDBJ whole genome shotgun (WGS) entry which is preliminary data.</text>
</comment>
<dbReference type="RefSeq" id="WP_125983020.1">
    <property type="nucleotide sequence ID" value="NZ_NGJS01000002.1"/>
</dbReference>
<reference evidence="2 3" key="1">
    <citation type="submission" date="2017-05" db="EMBL/GenBank/DDBJ databases">
        <title>Vagococcus spp. assemblies.</title>
        <authorList>
            <person name="Gulvik C.A."/>
        </authorList>
    </citation>
    <scope>NUCLEOTIDE SEQUENCE [LARGE SCALE GENOMIC DNA]</scope>
    <source>
        <strain evidence="2 3">SS1995</strain>
    </source>
</reference>
<keyword evidence="3" id="KW-1185">Reference proteome</keyword>
<dbReference type="OrthoDB" id="2199815at2"/>
<keyword evidence="1" id="KW-1133">Transmembrane helix</keyword>
<dbReference type="Proteomes" id="UP000287857">
    <property type="component" value="Unassembled WGS sequence"/>
</dbReference>
<gene>
    <name evidence="2" type="ORF">CBF37_01835</name>
</gene>
<sequence>MGKNSSSFLVGALIGGAAAASAALLFAPKSGKKLRKDMIIQLDDISDGRATEYLDIAKNMAGEYSWLGETISQRVDQAKLTSKEAFNQFKETADNDEMTFAAMEIQDDEDYFEVTPISETEEVILLRTDDVSDELSDIVVTK</sequence>
<name>A0A430A123_9ENTE</name>
<feature type="transmembrane region" description="Helical" evidence="1">
    <location>
        <begin position="6"/>
        <end position="27"/>
    </location>
</feature>
<accession>A0A430A123</accession>
<evidence type="ECO:0000256" key="1">
    <source>
        <dbReference type="SAM" id="Phobius"/>
    </source>
</evidence>
<organism evidence="2 3">
    <name type="scientific">Vagococcus vulneris</name>
    <dbReference type="NCBI Taxonomy" id="1977869"/>
    <lineage>
        <taxon>Bacteria</taxon>
        <taxon>Bacillati</taxon>
        <taxon>Bacillota</taxon>
        <taxon>Bacilli</taxon>
        <taxon>Lactobacillales</taxon>
        <taxon>Enterococcaceae</taxon>
        <taxon>Vagococcus</taxon>
    </lineage>
</organism>
<proteinExistence type="predicted"/>
<keyword evidence="1" id="KW-0812">Transmembrane</keyword>
<dbReference type="Pfam" id="PF12732">
    <property type="entry name" value="YtxH"/>
    <property type="match status" value="1"/>
</dbReference>
<dbReference type="EMBL" id="NGJS01000002">
    <property type="protein sequence ID" value="RSU00067.1"/>
    <property type="molecule type" value="Genomic_DNA"/>
</dbReference>
<protein>
    <recommendedName>
        <fullName evidence="4">YtxH domain-containing protein</fullName>
    </recommendedName>
</protein>
<dbReference type="PANTHER" id="PTHR35792">
    <property type="entry name" value="GENERAL STRESS PROTEIN"/>
    <property type="match status" value="1"/>
</dbReference>
<evidence type="ECO:0008006" key="4">
    <source>
        <dbReference type="Google" id="ProtNLM"/>
    </source>
</evidence>
<dbReference type="InterPro" id="IPR052928">
    <property type="entry name" value="Desiccation-related_membrane"/>
</dbReference>
<dbReference type="InterPro" id="IPR024623">
    <property type="entry name" value="YtxH"/>
</dbReference>